<feature type="compositionally biased region" description="Acidic residues" evidence="1">
    <location>
        <begin position="162"/>
        <end position="174"/>
    </location>
</feature>
<feature type="region of interest" description="Disordered" evidence="1">
    <location>
        <begin position="631"/>
        <end position="653"/>
    </location>
</feature>
<gene>
    <name evidence="2" type="ORF">PVAG01_10905</name>
</gene>
<feature type="compositionally biased region" description="Low complexity" evidence="1">
    <location>
        <begin position="632"/>
        <end position="645"/>
    </location>
</feature>
<protein>
    <submittedName>
        <fullName evidence="2">Uncharacterized protein</fullName>
    </submittedName>
</protein>
<sequence>MAVPAKEANPKLTALAKRYGQAKSPLLLGTGKSGLTPVFLQPLFGSRYSEARDKFDDAVRKYQRDHLAFYTVKELQDLGAIDNPDAKLGDLQNPVHQLYNRTLWRDANIPLGHGLAGTWSVNNPRVWEVLVPCLRLASMFLNNIHVWPWFDALLFSPRDRIDTDEDNEPPEPPDDSNGHSHLHEFGYRMAKIVAGSRDDKEAKEMFDFTARHVQLWNFLEDPRHSDKRGLTEWNSSLEAISIGIHWKVIDPLLRDDLSVSERLVQQFKTAVALLHETAHALEIAKLFQQRQDNPDSDWSIWEPFLEDEDFAELGYSMENAVFGGTVSGLVGPPSIPSSTRARETVPEDWIPPEMGIVIESLPNHRIIDHYLDAQADGIAEAGWMIRNVHKYVDEPANSRYSTFEAWPLTIAMIQNLHTTEYWRCIVAACGVDAFRSPRILGQRIGRHGVQHIYGPEFSQSQNDTTAEEDEAADFEGSLPAVQKWKLSNQQFTRSRVLHFMLSRQDADVRVLEADQRVLDLWDLKPPVAPFKGEGFVAWQERAMQAAKEQERMEQLRESVNERRKLLFGLVTGDIDDLKEAIDIAAKQASESTPTPAMLTTQAQEMTSAVETIQGRPHMKSVQLSSLLDAHFRTPPRTPSRSTSPPKSKYDHAIAVDPLRPSVFKTQPKKRVRWVTSDSEREEDQTGLWKKLKR</sequence>
<proteinExistence type="predicted"/>
<feature type="region of interest" description="Disordered" evidence="1">
    <location>
        <begin position="161"/>
        <end position="180"/>
    </location>
</feature>
<comment type="caution">
    <text evidence="2">The sequence shown here is derived from an EMBL/GenBank/DDBJ whole genome shotgun (WGS) entry which is preliminary data.</text>
</comment>
<evidence type="ECO:0000313" key="2">
    <source>
        <dbReference type="EMBL" id="KAL3417895.1"/>
    </source>
</evidence>
<feature type="region of interest" description="Disordered" evidence="1">
    <location>
        <begin position="668"/>
        <end position="693"/>
    </location>
</feature>
<dbReference type="EMBL" id="JBFCZG010000010">
    <property type="protein sequence ID" value="KAL3417895.1"/>
    <property type="molecule type" value="Genomic_DNA"/>
</dbReference>
<reference evidence="2 3" key="1">
    <citation type="submission" date="2024-06" db="EMBL/GenBank/DDBJ databases">
        <title>Complete genome of Phlyctema vagabunda strain 19-DSS-EL-015.</title>
        <authorList>
            <person name="Fiorenzani C."/>
        </authorList>
    </citation>
    <scope>NUCLEOTIDE SEQUENCE [LARGE SCALE GENOMIC DNA]</scope>
    <source>
        <strain evidence="2 3">19-DSS-EL-015</strain>
    </source>
</reference>
<dbReference type="Proteomes" id="UP001629113">
    <property type="component" value="Unassembled WGS sequence"/>
</dbReference>
<name>A0ABR4P3K9_9HELO</name>
<accession>A0ABR4P3K9</accession>
<keyword evidence="3" id="KW-1185">Reference proteome</keyword>
<evidence type="ECO:0000256" key="1">
    <source>
        <dbReference type="SAM" id="MobiDB-lite"/>
    </source>
</evidence>
<organism evidence="2 3">
    <name type="scientific">Phlyctema vagabunda</name>
    <dbReference type="NCBI Taxonomy" id="108571"/>
    <lineage>
        <taxon>Eukaryota</taxon>
        <taxon>Fungi</taxon>
        <taxon>Dikarya</taxon>
        <taxon>Ascomycota</taxon>
        <taxon>Pezizomycotina</taxon>
        <taxon>Leotiomycetes</taxon>
        <taxon>Helotiales</taxon>
        <taxon>Dermateaceae</taxon>
        <taxon>Phlyctema</taxon>
    </lineage>
</organism>
<evidence type="ECO:0000313" key="3">
    <source>
        <dbReference type="Proteomes" id="UP001629113"/>
    </source>
</evidence>